<dbReference type="OrthoDB" id="346907at2759"/>
<reference evidence="2 3" key="1">
    <citation type="submission" date="2014-04" db="EMBL/GenBank/DDBJ databases">
        <authorList>
            <consortium name="DOE Joint Genome Institute"/>
            <person name="Kuo A."/>
            <person name="Kohler A."/>
            <person name="Jargeat P."/>
            <person name="Nagy L.G."/>
            <person name="Floudas D."/>
            <person name="Copeland A."/>
            <person name="Barry K.W."/>
            <person name="Cichocki N."/>
            <person name="Veneault-Fourrey C."/>
            <person name="LaButti K."/>
            <person name="Lindquist E.A."/>
            <person name="Lipzen A."/>
            <person name="Lundell T."/>
            <person name="Morin E."/>
            <person name="Murat C."/>
            <person name="Sun H."/>
            <person name="Tunlid A."/>
            <person name="Henrissat B."/>
            <person name="Grigoriev I.V."/>
            <person name="Hibbett D.S."/>
            <person name="Martin F."/>
            <person name="Nordberg H.P."/>
            <person name="Cantor M.N."/>
            <person name="Hua S.X."/>
        </authorList>
    </citation>
    <scope>NUCLEOTIDE SEQUENCE [LARGE SCALE GENOMIC DNA]</scope>
    <source>
        <strain evidence="2 3">Ve08.2h10</strain>
    </source>
</reference>
<keyword evidence="3" id="KW-1185">Reference proteome</keyword>
<evidence type="ECO:0000259" key="1">
    <source>
        <dbReference type="PROSITE" id="PS50011"/>
    </source>
</evidence>
<dbReference type="SUPFAM" id="SSF56112">
    <property type="entry name" value="Protein kinase-like (PK-like)"/>
    <property type="match status" value="1"/>
</dbReference>
<dbReference type="AlphaFoldDB" id="A0A0D0D181"/>
<dbReference type="GO" id="GO:0005524">
    <property type="term" value="F:ATP binding"/>
    <property type="evidence" value="ECO:0007669"/>
    <property type="project" value="InterPro"/>
</dbReference>
<evidence type="ECO:0000313" key="3">
    <source>
        <dbReference type="Proteomes" id="UP000054538"/>
    </source>
</evidence>
<dbReference type="InterPro" id="IPR001245">
    <property type="entry name" value="Ser-Thr/Tyr_kinase_cat_dom"/>
</dbReference>
<protein>
    <recommendedName>
        <fullName evidence="1">Protein kinase domain-containing protein</fullName>
    </recommendedName>
</protein>
<evidence type="ECO:0000313" key="2">
    <source>
        <dbReference type="EMBL" id="KIK77311.1"/>
    </source>
</evidence>
<name>A0A0D0D181_9AGAM</name>
<dbReference type="InterPro" id="IPR011009">
    <property type="entry name" value="Kinase-like_dom_sf"/>
</dbReference>
<dbReference type="HOGENOM" id="CLU_1434864_0_0_1"/>
<dbReference type="GO" id="GO:0004672">
    <property type="term" value="F:protein kinase activity"/>
    <property type="evidence" value="ECO:0007669"/>
    <property type="project" value="InterPro"/>
</dbReference>
<reference evidence="3" key="2">
    <citation type="submission" date="2015-01" db="EMBL/GenBank/DDBJ databases">
        <title>Evolutionary Origins and Diversification of the Mycorrhizal Mutualists.</title>
        <authorList>
            <consortium name="DOE Joint Genome Institute"/>
            <consortium name="Mycorrhizal Genomics Consortium"/>
            <person name="Kohler A."/>
            <person name="Kuo A."/>
            <person name="Nagy L.G."/>
            <person name="Floudas D."/>
            <person name="Copeland A."/>
            <person name="Barry K.W."/>
            <person name="Cichocki N."/>
            <person name="Veneault-Fourrey C."/>
            <person name="LaButti K."/>
            <person name="Lindquist E.A."/>
            <person name="Lipzen A."/>
            <person name="Lundell T."/>
            <person name="Morin E."/>
            <person name="Murat C."/>
            <person name="Riley R."/>
            <person name="Ohm R."/>
            <person name="Sun H."/>
            <person name="Tunlid A."/>
            <person name="Henrissat B."/>
            <person name="Grigoriev I.V."/>
            <person name="Hibbett D.S."/>
            <person name="Martin F."/>
        </authorList>
    </citation>
    <scope>NUCLEOTIDE SEQUENCE [LARGE SCALE GENOMIC DNA]</scope>
    <source>
        <strain evidence="3">Ve08.2h10</strain>
    </source>
</reference>
<sequence>MSSQPGEPSLAVSRIRSFIKKVCQLFHFSLRGLPLAQEEEQRPRTSTSNLTFSRSLPDLTKYIKKKTLYQYDTSGFTDIYECVLVKPREPMKTVSVKAFKVPGIGRSPEVLQTHAKKLRAEVHIWSRLDHPNVLRLYGIADGFSHLPALVSQWAENGTLTQYLEGPGRDISKDERTLIASPVTVVFDKI</sequence>
<gene>
    <name evidence="2" type="ORF">PAXRUDRAFT_835030</name>
</gene>
<dbReference type="Proteomes" id="UP000054538">
    <property type="component" value="Unassembled WGS sequence"/>
</dbReference>
<dbReference type="InParanoid" id="A0A0D0D181"/>
<dbReference type="Pfam" id="PF07714">
    <property type="entry name" value="PK_Tyr_Ser-Thr"/>
    <property type="match status" value="1"/>
</dbReference>
<organism evidence="2 3">
    <name type="scientific">Paxillus rubicundulus Ve08.2h10</name>
    <dbReference type="NCBI Taxonomy" id="930991"/>
    <lineage>
        <taxon>Eukaryota</taxon>
        <taxon>Fungi</taxon>
        <taxon>Dikarya</taxon>
        <taxon>Basidiomycota</taxon>
        <taxon>Agaricomycotina</taxon>
        <taxon>Agaricomycetes</taxon>
        <taxon>Agaricomycetidae</taxon>
        <taxon>Boletales</taxon>
        <taxon>Paxilineae</taxon>
        <taxon>Paxillaceae</taxon>
        <taxon>Paxillus</taxon>
    </lineage>
</organism>
<feature type="domain" description="Protein kinase" evidence="1">
    <location>
        <begin position="65"/>
        <end position="189"/>
    </location>
</feature>
<dbReference type="PROSITE" id="PS50011">
    <property type="entry name" value="PROTEIN_KINASE_DOM"/>
    <property type="match status" value="1"/>
</dbReference>
<accession>A0A0D0D181</accession>
<dbReference type="EMBL" id="KN827051">
    <property type="protein sequence ID" value="KIK77311.1"/>
    <property type="molecule type" value="Genomic_DNA"/>
</dbReference>
<proteinExistence type="predicted"/>
<dbReference type="InterPro" id="IPR000719">
    <property type="entry name" value="Prot_kinase_dom"/>
</dbReference>
<dbReference type="Gene3D" id="1.10.510.10">
    <property type="entry name" value="Transferase(Phosphotransferase) domain 1"/>
    <property type="match status" value="1"/>
</dbReference>